<comment type="similarity">
    <text evidence="1 10">Belongs to the beta-class carbonic anhydrase family.</text>
</comment>
<organism evidence="11 12">
    <name type="scientific">Roseiterribacter gracilis</name>
    <dbReference type="NCBI Taxonomy" id="2812848"/>
    <lineage>
        <taxon>Bacteria</taxon>
        <taxon>Pseudomonadati</taxon>
        <taxon>Pseudomonadota</taxon>
        <taxon>Alphaproteobacteria</taxon>
        <taxon>Rhodospirillales</taxon>
        <taxon>Roseiterribacteraceae</taxon>
        <taxon>Roseiterribacter</taxon>
    </lineage>
</organism>
<comment type="catalytic activity">
    <reaction evidence="8 10">
        <text>hydrogencarbonate + H(+) = CO2 + H2O</text>
        <dbReference type="Rhea" id="RHEA:10748"/>
        <dbReference type="ChEBI" id="CHEBI:15377"/>
        <dbReference type="ChEBI" id="CHEBI:15378"/>
        <dbReference type="ChEBI" id="CHEBI:16526"/>
        <dbReference type="ChEBI" id="CHEBI:17544"/>
        <dbReference type="EC" id="4.2.1.1"/>
    </reaction>
</comment>
<comment type="caution">
    <text evidence="11">The sequence shown here is derived from an EMBL/GenBank/DDBJ whole genome shotgun (WGS) entry which is preliminary data.</text>
</comment>
<dbReference type="InterPro" id="IPR015892">
    <property type="entry name" value="Carbonic_anhydrase_CS"/>
</dbReference>
<comment type="cofactor">
    <cofactor evidence="9">
        <name>Zn(2+)</name>
        <dbReference type="ChEBI" id="CHEBI:29105"/>
    </cofactor>
    <text evidence="9">Binds 1 zinc ion per subunit.</text>
</comment>
<evidence type="ECO:0000256" key="4">
    <source>
        <dbReference type="ARBA" id="ARBA00022723"/>
    </source>
</evidence>
<evidence type="ECO:0000256" key="1">
    <source>
        <dbReference type="ARBA" id="ARBA00006217"/>
    </source>
</evidence>
<feature type="binding site" evidence="9">
    <location>
        <position position="104"/>
    </location>
    <ligand>
        <name>Zn(2+)</name>
        <dbReference type="ChEBI" id="CHEBI:29105"/>
    </ligand>
</feature>
<keyword evidence="6 10" id="KW-0456">Lyase</keyword>
<dbReference type="EC" id="4.2.1.1" evidence="2 10"/>
<evidence type="ECO:0000313" key="12">
    <source>
        <dbReference type="Proteomes" id="UP000681075"/>
    </source>
</evidence>
<evidence type="ECO:0000256" key="2">
    <source>
        <dbReference type="ARBA" id="ARBA00012925"/>
    </source>
</evidence>
<dbReference type="RefSeq" id="WP_420243360.1">
    <property type="nucleotide sequence ID" value="NZ_BOPV01000001.1"/>
</dbReference>
<feature type="binding site" evidence="9">
    <location>
        <position position="40"/>
    </location>
    <ligand>
        <name>Zn(2+)</name>
        <dbReference type="ChEBI" id="CHEBI:29105"/>
    </ligand>
</feature>
<dbReference type="PANTHER" id="PTHR11002">
    <property type="entry name" value="CARBONIC ANHYDRASE"/>
    <property type="match status" value="1"/>
</dbReference>
<dbReference type="InterPro" id="IPR036874">
    <property type="entry name" value="Carbonic_anhydrase_sf"/>
</dbReference>
<dbReference type="CDD" id="cd00884">
    <property type="entry name" value="beta_CA_cladeB"/>
    <property type="match status" value="1"/>
</dbReference>
<feature type="binding site" evidence="9">
    <location>
        <position position="101"/>
    </location>
    <ligand>
        <name>Zn(2+)</name>
        <dbReference type="ChEBI" id="CHEBI:29105"/>
    </ligand>
</feature>
<dbReference type="Proteomes" id="UP000681075">
    <property type="component" value="Unassembled WGS sequence"/>
</dbReference>
<evidence type="ECO:0000256" key="3">
    <source>
        <dbReference type="ARBA" id="ARBA00014628"/>
    </source>
</evidence>
<feature type="binding site" evidence="9">
    <location>
        <position position="42"/>
    </location>
    <ligand>
        <name>Zn(2+)</name>
        <dbReference type="ChEBI" id="CHEBI:29105"/>
    </ligand>
</feature>
<evidence type="ECO:0000256" key="10">
    <source>
        <dbReference type="RuleBase" id="RU003956"/>
    </source>
</evidence>
<dbReference type="GO" id="GO:0008270">
    <property type="term" value="F:zinc ion binding"/>
    <property type="evidence" value="ECO:0007669"/>
    <property type="project" value="UniProtKB-UniRule"/>
</dbReference>
<evidence type="ECO:0000256" key="8">
    <source>
        <dbReference type="ARBA" id="ARBA00048348"/>
    </source>
</evidence>
<dbReference type="FunFam" id="3.40.1050.10:FF:000003">
    <property type="entry name" value="Carbonic anhydrase"/>
    <property type="match status" value="1"/>
</dbReference>
<dbReference type="EMBL" id="BOPV01000001">
    <property type="protein sequence ID" value="GIL40253.1"/>
    <property type="molecule type" value="Genomic_DNA"/>
</dbReference>
<gene>
    <name evidence="11" type="primary">cynT_2</name>
    <name evidence="11" type="ORF">TMPK1_24900</name>
</gene>
<dbReference type="GO" id="GO:0004089">
    <property type="term" value="F:carbonate dehydratase activity"/>
    <property type="evidence" value="ECO:0007669"/>
    <property type="project" value="UniProtKB-UniRule"/>
</dbReference>
<dbReference type="AlphaFoldDB" id="A0A8S8X9W5"/>
<keyword evidence="12" id="KW-1185">Reference proteome</keyword>
<dbReference type="Gene3D" id="3.40.1050.10">
    <property type="entry name" value="Carbonic anhydrase"/>
    <property type="match status" value="1"/>
</dbReference>
<dbReference type="SMART" id="SM00947">
    <property type="entry name" value="Pro_CA"/>
    <property type="match status" value="1"/>
</dbReference>
<evidence type="ECO:0000256" key="5">
    <source>
        <dbReference type="ARBA" id="ARBA00022833"/>
    </source>
</evidence>
<reference evidence="11" key="1">
    <citation type="submission" date="2021-02" db="EMBL/GenBank/DDBJ databases">
        <title>Genome sequence of Rhodospirillales sp. strain TMPK1 isolated from soil.</title>
        <authorList>
            <person name="Nakai R."/>
            <person name="Kusada H."/>
            <person name="Tamaki H."/>
        </authorList>
    </citation>
    <scope>NUCLEOTIDE SEQUENCE</scope>
    <source>
        <strain evidence="11">TMPK1</strain>
    </source>
</reference>
<keyword evidence="4 9" id="KW-0479">Metal-binding</keyword>
<dbReference type="PROSITE" id="PS00705">
    <property type="entry name" value="PROK_CO2_ANHYDRASE_2"/>
    <property type="match status" value="1"/>
</dbReference>
<evidence type="ECO:0000256" key="9">
    <source>
        <dbReference type="PIRSR" id="PIRSR601765-1"/>
    </source>
</evidence>
<protein>
    <recommendedName>
        <fullName evidence="3 10">Carbonic anhydrase</fullName>
        <ecNumber evidence="2 10">4.2.1.1</ecNumber>
    </recommendedName>
    <alternativeName>
        <fullName evidence="7 10">Carbonate dehydratase</fullName>
    </alternativeName>
</protein>
<dbReference type="InterPro" id="IPR001765">
    <property type="entry name" value="Carbonic_anhydrase"/>
</dbReference>
<dbReference type="InterPro" id="IPR045066">
    <property type="entry name" value="Beta_CA_cladeB"/>
</dbReference>
<accession>A0A8S8X9W5</accession>
<dbReference type="Pfam" id="PF00484">
    <property type="entry name" value="Pro_CA"/>
    <property type="match status" value="1"/>
</dbReference>
<proteinExistence type="inferred from homology"/>
<evidence type="ECO:0000256" key="6">
    <source>
        <dbReference type="ARBA" id="ARBA00023239"/>
    </source>
</evidence>
<dbReference type="SUPFAM" id="SSF53056">
    <property type="entry name" value="beta-carbonic anhydrase, cab"/>
    <property type="match status" value="1"/>
</dbReference>
<dbReference type="PANTHER" id="PTHR11002:SF76">
    <property type="entry name" value="CARBONIC ANHYDRASE"/>
    <property type="match status" value="1"/>
</dbReference>
<keyword evidence="5 9" id="KW-0862">Zinc</keyword>
<sequence length="206" mass="22933">MDELIEGYRRFRAQNWDRQRSLFRNLAARGQRPHTMVIACSDSRVDPAILFDAAPGEIFSVRNVANLVPPYGPDSQYHGTSAALEFAVTVLGVDNIVVLGHAQCGGVHALLHEEETRRNFDFVGLWMRLAVPARERAIAAGGDEAAIQRRCEQETVKESLMNLRTFPWIAERVADGRLTLYGAFFGIEEGQLFRLDAKGDFVAVAS</sequence>
<comment type="function">
    <text evidence="10">Reversible hydration of carbon dioxide.</text>
</comment>
<name>A0A8S8X9W5_9PROT</name>
<evidence type="ECO:0000313" key="11">
    <source>
        <dbReference type="EMBL" id="GIL40253.1"/>
    </source>
</evidence>
<evidence type="ECO:0000256" key="7">
    <source>
        <dbReference type="ARBA" id="ARBA00031969"/>
    </source>
</evidence>
<dbReference type="GO" id="GO:0015976">
    <property type="term" value="P:carbon utilization"/>
    <property type="evidence" value="ECO:0007669"/>
    <property type="project" value="InterPro"/>
</dbReference>
<dbReference type="PROSITE" id="PS00704">
    <property type="entry name" value="PROK_CO2_ANHYDRASE_1"/>
    <property type="match status" value="1"/>
</dbReference>